<keyword evidence="1" id="KW-0808">Transferase</keyword>
<gene>
    <name evidence="6" type="ORF">DSM106972_078080</name>
</gene>
<reference evidence="6" key="2">
    <citation type="journal article" date="2019" name="Genome Biol. Evol.">
        <title>Day and night: Metabolic profiles and evolutionary relationships of six axenic non-marine cyanobacteria.</title>
        <authorList>
            <person name="Will S.E."/>
            <person name="Henke P."/>
            <person name="Boedeker C."/>
            <person name="Huang S."/>
            <person name="Brinkmann H."/>
            <person name="Rohde M."/>
            <person name="Jarek M."/>
            <person name="Friedl T."/>
            <person name="Seufert S."/>
            <person name="Schumacher M."/>
            <person name="Overmann J."/>
            <person name="Neumann-Schaal M."/>
            <person name="Petersen J."/>
        </authorList>
    </citation>
    <scope>NUCLEOTIDE SEQUENCE [LARGE SCALE GENOMIC DNA]</scope>
    <source>
        <strain evidence="6">PCC 7102</strain>
    </source>
</reference>
<evidence type="ECO:0000313" key="6">
    <source>
        <dbReference type="EMBL" id="RUS99366.1"/>
    </source>
</evidence>
<dbReference type="Gene3D" id="1.10.510.10">
    <property type="entry name" value="Transferase(Phosphotransferase) domain 1"/>
    <property type="match status" value="1"/>
</dbReference>
<dbReference type="InterPro" id="IPR011009">
    <property type="entry name" value="Kinase-like_dom_sf"/>
</dbReference>
<keyword evidence="3" id="KW-0418">Kinase</keyword>
<dbReference type="GO" id="GO:0004674">
    <property type="term" value="F:protein serine/threonine kinase activity"/>
    <property type="evidence" value="ECO:0007669"/>
    <property type="project" value="TreeGrafter"/>
</dbReference>
<dbReference type="PANTHER" id="PTHR43289">
    <property type="entry name" value="MITOGEN-ACTIVATED PROTEIN KINASE KINASE KINASE 20-RELATED"/>
    <property type="match status" value="1"/>
</dbReference>
<accession>A0A433UZX7</accession>
<dbReference type="SMART" id="SM00220">
    <property type="entry name" value="S_TKc"/>
    <property type="match status" value="1"/>
</dbReference>
<protein>
    <recommendedName>
        <fullName evidence="5">Protein kinase domain-containing protein</fullName>
    </recommendedName>
</protein>
<dbReference type="Proteomes" id="UP000271624">
    <property type="component" value="Unassembled WGS sequence"/>
</dbReference>
<dbReference type="PANTHER" id="PTHR43289:SF34">
    <property type="entry name" value="SERINE_THREONINE-PROTEIN KINASE YBDM-RELATED"/>
    <property type="match status" value="1"/>
</dbReference>
<feature type="domain" description="Protein kinase" evidence="5">
    <location>
        <begin position="15"/>
        <end position="270"/>
    </location>
</feature>
<keyword evidence="4" id="KW-0067">ATP-binding</keyword>
<dbReference type="CDD" id="cd14014">
    <property type="entry name" value="STKc_PknB_like"/>
    <property type="match status" value="1"/>
</dbReference>
<dbReference type="RefSeq" id="WP_325052264.1">
    <property type="nucleotide sequence ID" value="NZ_RSCL01000026.1"/>
</dbReference>
<organism evidence="6 7">
    <name type="scientific">Dulcicalothrix desertica PCC 7102</name>
    <dbReference type="NCBI Taxonomy" id="232991"/>
    <lineage>
        <taxon>Bacteria</taxon>
        <taxon>Bacillati</taxon>
        <taxon>Cyanobacteriota</taxon>
        <taxon>Cyanophyceae</taxon>
        <taxon>Nostocales</taxon>
        <taxon>Calotrichaceae</taxon>
        <taxon>Dulcicalothrix</taxon>
    </lineage>
</organism>
<dbReference type="Pfam" id="PF00069">
    <property type="entry name" value="Pkinase"/>
    <property type="match status" value="1"/>
</dbReference>
<evidence type="ECO:0000259" key="5">
    <source>
        <dbReference type="PROSITE" id="PS50011"/>
    </source>
</evidence>
<evidence type="ECO:0000256" key="4">
    <source>
        <dbReference type="ARBA" id="ARBA00022840"/>
    </source>
</evidence>
<dbReference type="PROSITE" id="PS00108">
    <property type="entry name" value="PROTEIN_KINASE_ST"/>
    <property type="match status" value="1"/>
</dbReference>
<evidence type="ECO:0000313" key="7">
    <source>
        <dbReference type="Proteomes" id="UP000271624"/>
    </source>
</evidence>
<keyword evidence="2" id="KW-0547">Nucleotide-binding</keyword>
<sequence>MKLWQPDQPLDNGRFIVQKFIARGGYGATYSAIELRTNKLVVIKTLNLELQSKPDFPQQQVKFVNEGLRLAQCSHPNVVKVHELIQEDGLWGMVMEYIDGEDLGNYVSEHGKLPEDEALQYITQVGQALEYVHSKGFLHRDVKPNNIILRQETKEAVLIDFGLTREYSIGQLGSMTNAKTDGYAPIEQYERKGEFAPYTDVYALAATLYSLLTQEIPFPANFRKTGIPLPPPKQFNDKISDRVNDAILAGMALEPSGRPQTVREWLELLLAIIDKPTPDLVEEESSQENLEPTIFVSPSGGIGIGESKNSIVSKNLFVFESVNLTITAKGKSSIKRYK</sequence>
<dbReference type="InterPro" id="IPR000719">
    <property type="entry name" value="Prot_kinase_dom"/>
</dbReference>
<comment type="caution">
    <text evidence="6">The sequence shown here is derived from an EMBL/GenBank/DDBJ whole genome shotgun (WGS) entry which is preliminary data.</text>
</comment>
<dbReference type="EMBL" id="RSCL01000026">
    <property type="protein sequence ID" value="RUS99366.1"/>
    <property type="molecule type" value="Genomic_DNA"/>
</dbReference>
<keyword evidence="7" id="KW-1185">Reference proteome</keyword>
<name>A0A433UZX7_9CYAN</name>
<evidence type="ECO:0000256" key="1">
    <source>
        <dbReference type="ARBA" id="ARBA00022679"/>
    </source>
</evidence>
<evidence type="ECO:0000256" key="3">
    <source>
        <dbReference type="ARBA" id="ARBA00022777"/>
    </source>
</evidence>
<proteinExistence type="predicted"/>
<dbReference type="GO" id="GO:0005524">
    <property type="term" value="F:ATP binding"/>
    <property type="evidence" value="ECO:0007669"/>
    <property type="project" value="UniProtKB-KW"/>
</dbReference>
<reference evidence="6" key="1">
    <citation type="submission" date="2018-12" db="EMBL/GenBank/DDBJ databases">
        <authorList>
            <person name="Will S."/>
            <person name="Neumann-Schaal M."/>
            <person name="Henke P."/>
        </authorList>
    </citation>
    <scope>NUCLEOTIDE SEQUENCE</scope>
    <source>
        <strain evidence="6">PCC 7102</strain>
    </source>
</reference>
<evidence type="ECO:0000256" key="2">
    <source>
        <dbReference type="ARBA" id="ARBA00022741"/>
    </source>
</evidence>
<dbReference type="PROSITE" id="PS50011">
    <property type="entry name" value="PROTEIN_KINASE_DOM"/>
    <property type="match status" value="1"/>
</dbReference>
<dbReference type="InterPro" id="IPR008271">
    <property type="entry name" value="Ser/Thr_kinase_AS"/>
</dbReference>
<dbReference type="AlphaFoldDB" id="A0A433UZX7"/>
<dbReference type="SUPFAM" id="SSF56112">
    <property type="entry name" value="Protein kinase-like (PK-like)"/>
    <property type="match status" value="1"/>
</dbReference>